<protein>
    <recommendedName>
        <fullName evidence="4">Right handed beta helix domain-containing protein</fullName>
    </recommendedName>
</protein>
<dbReference type="NCBIfam" id="NF041518">
    <property type="entry name" value="choice_anch_Q"/>
    <property type="match status" value="1"/>
</dbReference>
<gene>
    <name evidence="2" type="ORF">Prum_072190</name>
</gene>
<comment type="caution">
    <text evidence="2">The sequence shown here is derived from an EMBL/GenBank/DDBJ whole genome shotgun (WGS) entry which is preliminary data.</text>
</comment>
<feature type="compositionally biased region" description="Polar residues" evidence="1">
    <location>
        <begin position="124"/>
        <end position="144"/>
    </location>
</feature>
<dbReference type="Proteomes" id="UP000482960">
    <property type="component" value="Unassembled WGS sequence"/>
</dbReference>
<keyword evidence="3" id="KW-1185">Reference proteome</keyword>
<sequence length="297" mass="31638">MARRRHRRTPRQPHTATVHGRAEFVVPTWRGIYNDAGPTTIEDSTISGNSTQGGDASALLQDHGRIELRHVTVAGNHGGSAAVSGTHIWRPDVRGSLFTGNAGADCDLRERPDSPDHVDEYNTSDDGTCGTATPAGQTDLQPLSDNETLTRSHALGEHSILRGAIPITHTLCDGTDQRGLSRHSTGAAYCDIGAHQSIPTLPRNVAAPVIPTFLAWGLTITADPGGWYAAGDVHYTYAWQRCTPAGPCTTIPNSDSPHYTGDVPDSEHHIRVMITATNGHGTSAPAYSNLTDEVAYG</sequence>
<evidence type="ECO:0008006" key="4">
    <source>
        <dbReference type="Google" id="ProtNLM"/>
    </source>
</evidence>
<evidence type="ECO:0000256" key="1">
    <source>
        <dbReference type="SAM" id="MobiDB-lite"/>
    </source>
</evidence>
<feature type="region of interest" description="Disordered" evidence="1">
    <location>
        <begin position="100"/>
        <end position="144"/>
    </location>
</feature>
<dbReference type="InterPro" id="IPR059226">
    <property type="entry name" value="Choice_anch_Q_dom"/>
</dbReference>
<organism evidence="2 3">
    <name type="scientific">Phytohabitans rumicis</name>
    <dbReference type="NCBI Taxonomy" id="1076125"/>
    <lineage>
        <taxon>Bacteria</taxon>
        <taxon>Bacillati</taxon>
        <taxon>Actinomycetota</taxon>
        <taxon>Actinomycetes</taxon>
        <taxon>Micromonosporales</taxon>
        <taxon>Micromonosporaceae</taxon>
    </lineage>
</organism>
<dbReference type="Gene3D" id="2.60.40.2700">
    <property type="match status" value="1"/>
</dbReference>
<evidence type="ECO:0000313" key="2">
    <source>
        <dbReference type="EMBL" id="GFJ93577.1"/>
    </source>
</evidence>
<dbReference type="EMBL" id="BLPG01000001">
    <property type="protein sequence ID" value="GFJ93577.1"/>
    <property type="molecule type" value="Genomic_DNA"/>
</dbReference>
<dbReference type="AlphaFoldDB" id="A0A6V8LHK7"/>
<evidence type="ECO:0000313" key="3">
    <source>
        <dbReference type="Proteomes" id="UP000482960"/>
    </source>
</evidence>
<proteinExistence type="predicted"/>
<dbReference type="SUPFAM" id="SSF51126">
    <property type="entry name" value="Pectin lyase-like"/>
    <property type="match status" value="1"/>
</dbReference>
<dbReference type="RefSeq" id="WP_173080244.1">
    <property type="nucleotide sequence ID" value="NZ_BLPG01000001.1"/>
</dbReference>
<feature type="compositionally biased region" description="Basic and acidic residues" evidence="1">
    <location>
        <begin position="106"/>
        <end position="120"/>
    </location>
</feature>
<reference evidence="2 3" key="2">
    <citation type="submission" date="2020-03" db="EMBL/GenBank/DDBJ databases">
        <authorList>
            <person name="Ichikawa N."/>
            <person name="Kimura A."/>
            <person name="Kitahashi Y."/>
            <person name="Uohara A."/>
        </authorList>
    </citation>
    <scope>NUCLEOTIDE SEQUENCE [LARGE SCALE GENOMIC DNA]</scope>
    <source>
        <strain evidence="2 3">NBRC 108638</strain>
    </source>
</reference>
<name>A0A6V8LHK7_9ACTN</name>
<reference evidence="2 3" key="1">
    <citation type="submission" date="2020-03" db="EMBL/GenBank/DDBJ databases">
        <title>Whole genome shotgun sequence of Phytohabitans rumicis NBRC 108638.</title>
        <authorList>
            <person name="Komaki H."/>
            <person name="Tamura T."/>
        </authorList>
    </citation>
    <scope>NUCLEOTIDE SEQUENCE [LARGE SCALE GENOMIC DNA]</scope>
    <source>
        <strain evidence="2 3">NBRC 108638</strain>
    </source>
</reference>
<accession>A0A6V8LHK7</accession>
<dbReference type="InterPro" id="IPR011050">
    <property type="entry name" value="Pectin_lyase_fold/virulence"/>
</dbReference>